<dbReference type="OMA" id="CDRAANR"/>
<keyword evidence="9" id="KW-1185">Reference proteome</keyword>
<dbReference type="AlphaFoldDB" id="A0A803LKJ3"/>
<dbReference type="SUPFAM" id="SSF47954">
    <property type="entry name" value="Cyclin-like"/>
    <property type="match status" value="2"/>
</dbReference>
<keyword evidence="1" id="KW-0132">Cell division</keyword>
<keyword evidence="2 5" id="KW-0195">Cyclin</keyword>
<feature type="compositionally biased region" description="Polar residues" evidence="6">
    <location>
        <begin position="284"/>
        <end position="298"/>
    </location>
</feature>
<dbReference type="EnsemblPlants" id="AUR62014490-RA">
    <property type="protein sequence ID" value="AUR62014490-RA:cds"/>
    <property type="gene ID" value="AUR62014490"/>
</dbReference>
<evidence type="ECO:0000256" key="2">
    <source>
        <dbReference type="ARBA" id="ARBA00023127"/>
    </source>
</evidence>
<dbReference type="InterPro" id="IPR006671">
    <property type="entry name" value="Cyclin_N"/>
</dbReference>
<dbReference type="GO" id="GO:0016538">
    <property type="term" value="F:cyclin-dependent protein serine/threonine kinase regulator activity"/>
    <property type="evidence" value="ECO:0007669"/>
    <property type="project" value="InterPro"/>
</dbReference>
<accession>A0A803LKJ3</accession>
<dbReference type="InterPro" id="IPR043198">
    <property type="entry name" value="Cyclin/Ssn8"/>
</dbReference>
<evidence type="ECO:0000256" key="5">
    <source>
        <dbReference type="RuleBase" id="RU000383"/>
    </source>
</evidence>
<evidence type="ECO:0000259" key="7">
    <source>
        <dbReference type="SMART" id="SM00385"/>
    </source>
</evidence>
<feature type="domain" description="Cyclin-like" evidence="7">
    <location>
        <begin position="175"/>
        <end position="260"/>
    </location>
</feature>
<evidence type="ECO:0000313" key="8">
    <source>
        <dbReference type="EnsemblPlants" id="AUR62014490-RA:cds"/>
    </source>
</evidence>
<comment type="similarity">
    <text evidence="4">Belongs to the cyclin family. Cyclin T subfamily.</text>
</comment>
<dbReference type="FunFam" id="1.10.472.10:FF:000081">
    <property type="entry name" value="Cyclin family protein"/>
    <property type="match status" value="1"/>
</dbReference>
<gene>
    <name evidence="8" type="primary">LOC110724783</name>
</gene>
<evidence type="ECO:0000256" key="1">
    <source>
        <dbReference type="ARBA" id="ARBA00022618"/>
    </source>
</evidence>
<feature type="domain" description="Cyclin-like" evidence="7">
    <location>
        <begin position="60"/>
        <end position="162"/>
    </location>
</feature>
<dbReference type="GO" id="GO:0006357">
    <property type="term" value="P:regulation of transcription by RNA polymerase II"/>
    <property type="evidence" value="ECO:0007669"/>
    <property type="project" value="InterPro"/>
</dbReference>
<sequence length="433" mass="48831">MPANASQNGNNATCKDFTGNLHPGTRGWYFTKDEIDNCSPSRKDRVDRARESSLRKLYCSFIKDLGMKLRVSPVTTATATMFCHRFFMRQSHAKNDWQTVATACMFLASKVEDNLRPLRDVVLVAYELVYKWDPSASERIKRREVYYKQKELILVAENLLLVTIDFDMAIQHPFSPLVGALKRLKISNNEVAKAAWNLVNEWLRTTLCLQYKPHYIAAGSLSVAAKLINFKLPMVDGKAWWLQFDVSPKHLEEVTQQMLRYFKHDEKQKVPQVPNDVIKPSTLKAENSTSQSAQSRLTVDSGLEEKAAPVAREQKPQTYKYGSKGIVESNHLPVKIASEHQSSDCSGVSSVIDCETVDTSSKTARGDDALGKIDLDRLKGAFERTRRVKCAKNKAVAVTESDLDGDLLIESELEKGVELEYVAASKRQKVLHE</sequence>
<name>A0A803LKJ3_CHEQI</name>
<dbReference type="PANTHER" id="PTHR10026">
    <property type="entry name" value="CYCLIN"/>
    <property type="match status" value="1"/>
</dbReference>
<dbReference type="InterPro" id="IPR036915">
    <property type="entry name" value="Cyclin-like_sf"/>
</dbReference>
<dbReference type="OrthoDB" id="10264655at2759"/>
<feature type="region of interest" description="Disordered" evidence="6">
    <location>
        <begin position="281"/>
        <end position="322"/>
    </location>
</feature>
<organism evidence="8 9">
    <name type="scientific">Chenopodium quinoa</name>
    <name type="common">Quinoa</name>
    <dbReference type="NCBI Taxonomy" id="63459"/>
    <lineage>
        <taxon>Eukaryota</taxon>
        <taxon>Viridiplantae</taxon>
        <taxon>Streptophyta</taxon>
        <taxon>Embryophyta</taxon>
        <taxon>Tracheophyta</taxon>
        <taxon>Spermatophyta</taxon>
        <taxon>Magnoliopsida</taxon>
        <taxon>eudicotyledons</taxon>
        <taxon>Gunneridae</taxon>
        <taxon>Pentapetalae</taxon>
        <taxon>Caryophyllales</taxon>
        <taxon>Chenopodiaceae</taxon>
        <taxon>Chenopodioideae</taxon>
        <taxon>Atripliceae</taxon>
        <taxon>Chenopodium</taxon>
    </lineage>
</organism>
<evidence type="ECO:0000256" key="4">
    <source>
        <dbReference type="ARBA" id="ARBA00061204"/>
    </source>
</evidence>
<evidence type="ECO:0000313" key="9">
    <source>
        <dbReference type="Proteomes" id="UP000596660"/>
    </source>
</evidence>
<dbReference type="SMART" id="SM00385">
    <property type="entry name" value="CYCLIN"/>
    <property type="match status" value="2"/>
</dbReference>
<dbReference type="Pfam" id="PF21797">
    <property type="entry name" value="CycT2-like_C"/>
    <property type="match status" value="1"/>
</dbReference>
<proteinExistence type="inferred from homology"/>
<dbReference type="RefSeq" id="XP_021759937.1">
    <property type="nucleotide sequence ID" value="XM_021904245.1"/>
</dbReference>
<keyword evidence="3" id="KW-0131">Cell cycle</keyword>
<reference evidence="8" key="1">
    <citation type="journal article" date="2017" name="Nature">
        <title>The genome of Chenopodium quinoa.</title>
        <authorList>
            <person name="Jarvis D.E."/>
            <person name="Ho Y.S."/>
            <person name="Lightfoot D.J."/>
            <person name="Schmoeckel S.M."/>
            <person name="Li B."/>
            <person name="Borm T.J.A."/>
            <person name="Ohyanagi H."/>
            <person name="Mineta K."/>
            <person name="Michell C.T."/>
            <person name="Saber N."/>
            <person name="Kharbatia N.M."/>
            <person name="Rupper R.R."/>
            <person name="Sharp A.R."/>
            <person name="Dally N."/>
            <person name="Boughton B.A."/>
            <person name="Woo Y.H."/>
            <person name="Gao G."/>
            <person name="Schijlen E.G.W.M."/>
            <person name="Guo X."/>
            <person name="Momin A.A."/>
            <person name="Negrao S."/>
            <person name="Al-Babili S."/>
            <person name="Gehring C."/>
            <person name="Roessner U."/>
            <person name="Jung C."/>
            <person name="Murphy K."/>
            <person name="Arold S.T."/>
            <person name="Gojobori T."/>
            <person name="van der Linden C.G."/>
            <person name="van Loo E.N."/>
            <person name="Jellen E.N."/>
            <person name="Maughan P.J."/>
            <person name="Tester M."/>
        </authorList>
    </citation>
    <scope>NUCLEOTIDE SEQUENCE [LARGE SCALE GENOMIC DNA]</scope>
    <source>
        <strain evidence="8">cv. PI 614886</strain>
    </source>
</reference>
<dbReference type="GO" id="GO:0051301">
    <property type="term" value="P:cell division"/>
    <property type="evidence" value="ECO:0007669"/>
    <property type="project" value="UniProtKB-KW"/>
</dbReference>
<protein>
    <recommendedName>
        <fullName evidence="7">Cyclin-like domain-containing protein</fullName>
    </recommendedName>
</protein>
<dbReference type="InterPro" id="IPR013763">
    <property type="entry name" value="Cyclin-like_dom"/>
</dbReference>
<dbReference type="GeneID" id="110724783"/>
<dbReference type="SMR" id="A0A803LKJ3"/>
<evidence type="ECO:0000256" key="6">
    <source>
        <dbReference type="SAM" id="MobiDB-lite"/>
    </source>
</evidence>
<feature type="compositionally biased region" description="Basic and acidic residues" evidence="6">
    <location>
        <begin position="303"/>
        <end position="315"/>
    </location>
</feature>
<dbReference type="Gene3D" id="1.10.472.10">
    <property type="entry name" value="Cyclin-like"/>
    <property type="match status" value="2"/>
</dbReference>
<dbReference type="Proteomes" id="UP000596660">
    <property type="component" value="Unplaced"/>
</dbReference>
<evidence type="ECO:0000256" key="3">
    <source>
        <dbReference type="ARBA" id="ARBA00023306"/>
    </source>
</evidence>
<dbReference type="KEGG" id="cqi:110724783"/>
<reference evidence="8" key="2">
    <citation type="submission" date="2021-03" db="UniProtKB">
        <authorList>
            <consortium name="EnsemblPlants"/>
        </authorList>
    </citation>
    <scope>IDENTIFICATION</scope>
</reference>
<dbReference type="Gramene" id="AUR62014490-RA">
    <property type="protein sequence ID" value="AUR62014490-RA:cds"/>
    <property type="gene ID" value="AUR62014490"/>
</dbReference>
<dbReference type="Pfam" id="PF00134">
    <property type="entry name" value="Cyclin_N"/>
    <property type="match status" value="1"/>
</dbReference>